<dbReference type="EMBL" id="RJJX01000004">
    <property type="protein sequence ID" value="RUT79202.1"/>
    <property type="molecule type" value="Genomic_DNA"/>
</dbReference>
<dbReference type="Gene3D" id="3.30.420.40">
    <property type="match status" value="2"/>
</dbReference>
<sequence>MLNRSILGVDIGGTNIKAGLISNDQIIRKCTNPTGAMRSKEEILQTLFDTIDAVLTPEVQDIGIGVPGLLNLEKGQLLNIINLPAWKNLPLRDIVQDKYNRNVYLNNDANCFALGEKYFGKGKKVHNMLAITLGTGLGGGIISNNQLVTGLYGGAGEIGSIPYLDENLEAYCSSKFFIDKHQITGKELFLLAEQNQEHALQIFKEFGTHLGKMIHEVLFMLAPEMIVFGGSISKAFCFFQDALQNELNQFPFELIRDNVQIEQSDLEDAALFGAAAQYYNSILTQNIAEEQ</sequence>
<dbReference type="Proteomes" id="UP000282985">
    <property type="component" value="Unassembled WGS sequence"/>
</dbReference>
<proteinExistence type="inferred from homology"/>
<dbReference type="InterPro" id="IPR000600">
    <property type="entry name" value="ROK"/>
</dbReference>
<evidence type="ECO:0000313" key="3">
    <source>
        <dbReference type="Proteomes" id="UP000282985"/>
    </source>
</evidence>
<dbReference type="CDD" id="cd23763">
    <property type="entry name" value="ASKHA_ATPase_ROK"/>
    <property type="match status" value="1"/>
</dbReference>
<dbReference type="InterPro" id="IPR043129">
    <property type="entry name" value="ATPase_NBD"/>
</dbReference>
<dbReference type="PANTHER" id="PTHR18964">
    <property type="entry name" value="ROK (REPRESSOR, ORF, KINASE) FAMILY"/>
    <property type="match status" value="1"/>
</dbReference>
<dbReference type="SUPFAM" id="SSF53067">
    <property type="entry name" value="Actin-like ATPase domain"/>
    <property type="match status" value="1"/>
</dbReference>
<protein>
    <submittedName>
        <fullName evidence="2">ROK family protein</fullName>
    </submittedName>
</protein>
<dbReference type="OrthoDB" id="9810372at2"/>
<reference evidence="2 3" key="1">
    <citation type="submission" date="2018-11" db="EMBL/GenBank/DDBJ databases">
        <title>Parancylomarina longa gen. nov., sp. nov., isolated from sediments of southern Okinawa.</title>
        <authorList>
            <person name="Fu T."/>
        </authorList>
    </citation>
    <scope>NUCLEOTIDE SEQUENCE [LARGE SCALE GENOMIC DNA]</scope>
    <source>
        <strain evidence="2 3">T3-2 S1-C</strain>
    </source>
</reference>
<evidence type="ECO:0000256" key="1">
    <source>
        <dbReference type="ARBA" id="ARBA00006479"/>
    </source>
</evidence>
<dbReference type="RefSeq" id="WP_127342926.1">
    <property type="nucleotide sequence ID" value="NZ_RJJX01000004.1"/>
</dbReference>
<comment type="similarity">
    <text evidence="1">Belongs to the ROK (NagC/XylR) family.</text>
</comment>
<gene>
    <name evidence="2" type="ORF">DLK05_05135</name>
</gene>
<dbReference type="Pfam" id="PF00480">
    <property type="entry name" value="ROK"/>
    <property type="match status" value="1"/>
</dbReference>
<dbReference type="AlphaFoldDB" id="A0A434AXE7"/>
<accession>A0A434AXE7</accession>
<dbReference type="PANTHER" id="PTHR18964:SF149">
    <property type="entry name" value="BIFUNCTIONAL UDP-N-ACETYLGLUCOSAMINE 2-EPIMERASE_N-ACETYLMANNOSAMINE KINASE"/>
    <property type="match status" value="1"/>
</dbReference>
<comment type="caution">
    <text evidence="2">The sequence shown here is derived from an EMBL/GenBank/DDBJ whole genome shotgun (WGS) entry which is preliminary data.</text>
</comment>
<organism evidence="2 3">
    <name type="scientific">Ancylomarina longa</name>
    <dbReference type="NCBI Taxonomy" id="2487017"/>
    <lineage>
        <taxon>Bacteria</taxon>
        <taxon>Pseudomonadati</taxon>
        <taxon>Bacteroidota</taxon>
        <taxon>Bacteroidia</taxon>
        <taxon>Marinilabiliales</taxon>
        <taxon>Marinifilaceae</taxon>
        <taxon>Ancylomarina</taxon>
    </lineage>
</organism>
<keyword evidence="3" id="KW-1185">Reference proteome</keyword>
<name>A0A434AXE7_9BACT</name>
<evidence type="ECO:0000313" key="2">
    <source>
        <dbReference type="EMBL" id="RUT79202.1"/>
    </source>
</evidence>